<keyword evidence="2" id="KW-1185">Reference proteome</keyword>
<dbReference type="EMBL" id="AP012337">
    <property type="protein sequence ID" value="BAL98183.1"/>
    <property type="molecule type" value="Genomic_DNA"/>
</dbReference>
<evidence type="ECO:0000313" key="1">
    <source>
        <dbReference type="EMBL" id="BAL98183.1"/>
    </source>
</evidence>
<dbReference type="AlphaFoldDB" id="I0HYU6"/>
<dbReference type="Proteomes" id="UP000007880">
    <property type="component" value="Chromosome"/>
</dbReference>
<sequence length="51" mass="5760">MQTSPGMGVVRFADITYDKGLTTQPCSVYHKRLCADNLRGRKYKTKVVVLI</sequence>
<proteinExistence type="predicted"/>
<evidence type="ECO:0000313" key="2">
    <source>
        <dbReference type="Proteomes" id="UP000007880"/>
    </source>
</evidence>
<accession>I0HYU6</accession>
<gene>
    <name evidence="1" type="ordered locus">CLDAP_01440</name>
</gene>
<organism evidence="1 2">
    <name type="scientific">Caldilinea aerophila (strain DSM 14535 / JCM 11387 / NBRC 104270 / STL-6-O1)</name>
    <dbReference type="NCBI Taxonomy" id="926550"/>
    <lineage>
        <taxon>Bacteria</taxon>
        <taxon>Bacillati</taxon>
        <taxon>Chloroflexota</taxon>
        <taxon>Caldilineae</taxon>
        <taxon>Caldilineales</taxon>
        <taxon>Caldilineaceae</taxon>
        <taxon>Caldilinea</taxon>
    </lineage>
</organism>
<name>I0HYU6_CALAS</name>
<dbReference type="HOGENOM" id="CLU_3096686_0_0_0"/>
<dbReference type="KEGG" id="cap:CLDAP_01440"/>
<reference evidence="1 2" key="1">
    <citation type="submission" date="2012-02" db="EMBL/GenBank/DDBJ databases">
        <title>Complete genome sequence of Caldilinea aerophila DSM 14535 (= NBRC 102666).</title>
        <authorList>
            <person name="Oguchi A."/>
            <person name="Hosoyama A."/>
            <person name="Sekine M."/>
            <person name="Fukai R."/>
            <person name="Kato Y."/>
            <person name="Nakamura S."/>
            <person name="Hanada S."/>
            <person name="Yamazaki S."/>
            <person name="Fujita N."/>
        </authorList>
    </citation>
    <scope>NUCLEOTIDE SEQUENCE [LARGE SCALE GENOMIC DNA]</scope>
    <source>
        <strain evidence="2">DSM 14535 / JCM 11387 / NBRC 104270 / STL-6-O1</strain>
    </source>
</reference>
<protein>
    <submittedName>
        <fullName evidence="1">Uncharacterized protein</fullName>
    </submittedName>
</protein>